<accession>A0A7R9TP91</accession>
<sequence length="153" mass="16913">MLTPLSARYLDLPQQSRLPSRTRGGARQPRSRARACPFSHAAKSLPFAAAECGTTTAGRYEICRRLVQTSTVVLVEVAAPEYVSINAFFIATAGVCIQLYFLPYAEDDDDTLEVAFQLNLFLSLFGVVMQESLGYDLEGSWQEKLLMPCPTVQ</sequence>
<organism evidence="1">
    <name type="scientific">Prasinoderma coloniale</name>
    <dbReference type="NCBI Taxonomy" id="156133"/>
    <lineage>
        <taxon>Eukaryota</taxon>
        <taxon>Viridiplantae</taxon>
        <taxon>Prasinodermophyta</taxon>
        <taxon>Prasinodermophyceae</taxon>
        <taxon>Prasinodermales</taxon>
        <taxon>Prasinodermaceae</taxon>
        <taxon>Prasinoderma</taxon>
    </lineage>
</organism>
<evidence type="ECO:0000313" key="1">
    <source>
        <dbReference type="EMBL" id="CAD8241406.1"/>
    </source>
</evidence>
<reference evidence="1" key="1">
    <citation type="submission" date="2021-01" db="EMBL/GenBank/DDBJ databases">
        <authorList>
            <person name="Corre E."/>
            <person name="Pelletier E."/>
            <person name="Niang G."/>
            <person name="Scheremetjew M."/>
            <person name="Finn R."/>
            <person name="Kale V."/>
            <person name="Holt S."/>
            <person name="Cochrane G."/>
            <person name="Meng A."/>
            <person name="Brown T."/>
            <person name="Cohen L."/>
        </authorList>
    </citation>
    <scope>NUCLEOTIDE SEQUENCE</scope>
    <source>
        <strain evidence="1">CCMP1413</strain>
    </source>
</reference>
<gene>
    <name evidence="1" type="ORF">PCOL08062_LOCUS7097</name>
</gene>
<proteinExistence type="predicted"/>
<protein>
    <submittedName>
        <fullName evidence="1">Uncharacterized protein</fullName>
    </submittedName>
</protein>
<name>A0A7R9TP91_9VIRI</name>
<dbReference type="AlphaFoldDB" id="A0A7R9TP91"/>
<dbReference type="EMBL" id="HBDZ01009279">
    <property type="protein sequence ID" value="CAD8241406.1"/>
    <property type="molecule type" value="Transcribed_RNA"/>
</dbReference>